<gene>
    <name evidence="1" type="ORF">S01H4_16505</name>
</gene>
<name>X1A4V6_9ZZZZ</name>
<evidence type="ECO:0000313" key="1">
    <source>
        <dbReference type="EMBL" id="GAG55231.1"/>
    </source>
</evidence>
<accession>X1A4V6</accession>
<dbReference type="EMBL" id="BART01007242">
    <property type="protein sequence ID" value="GAG55231.1"/>
    <property type="molecule type" value="Genomic_DNA"/>
</dbReference>
<feature type="non-terminal residue" evidence="1">
    <location>
        <position position="46"/>
    </location>
</feature>
<sequence length="46" mass="5121">MIGEFNIALSVPSNRLTLIFFSSLKFGLRPKNELDLGHITIGILFS</sequence>
<proteinExistence type="predicted"/>
<protein>
    <submittedName>
        <fullName evidence="1">Uncharacterized protein</fullName>
    </submittedName>
</protein>
<comment type="caution">
    <text evidence="1">The sequence shown here is derived from an EMBL/GenBank/DDBJ whole genome shotgun (WGS) entry which is preliminary data.</text>
</comment>
<organism evidence="1">
    <name type="scientific">marine sediment metagenome</name>
    <dbReference type="NCBI Taxonomy" id="412755"/>
    <lineage>
        <taxon>unclassified sequences</taxon>
        <taxon>metagenomes</taxon>
        <taxon>ecological metagenomes</taxon>
    </lineage>
</organism>
<reference evidence="1" key="1">
    <citation type="journal article" date="2014" name="Front. Microbiol.">
        <title>High frequency of phylogenetically diverse reductive dehalogenase-homologous genes in deep subseafloor sedimentary metagenomes.</title>
        <authorList>
            <person name="Kawai M."/>
            <person name="Futagami T."/>
            <person name="Toyoda A."/>
            <person name="Takaki Y."/>
            <person name="Nishi S."/>
            <person name="Hori S."/>
            <person name="Arai W."/>
            <person name="Tsubouchi T."/>
            <person name="Morono Y."/>
            <person name="Uchiyama I."/>
            <person name="Ito T."/>
            <person name="Fujiyama A."/>
            <person name="Inagaki F."/>
            <person name="Takami H."/>
        </authorList>
    </citation>
    <scope>NUCLEOTIDE SEQUENCE</scope>
    <source>
        <strain evidence="1">Expedition CK06-06</strain>
    </source>
</reference>
<dbReference type="AlphaFoldDB" id="X1A4V6"/>